<sequence>MQNSAFPSPTSNLISNLTKAINGEFTAIHFYEHLAKLAPTQEIQNRILEIRNDEMRHFQGFSNSYFSITGHYPTPQITEEMPNNFKQGVLGAFKDEQEAVEFYHLAARQAGNSYIAHQFQSNASDEQNHAVWFLYFMTHY</sequence>
<dbReference type="eggNOG" id="COG1633">
    <property type="taxonomic scope" value="Bacteria"/>
</dbReference>
<dbReference type="SUPFAM" id="SSF47240">
    <property type="entry name" value="Ferritin-like"/>
    <property type="match status" value="1"/>
</dbReference>
<dbReference type="InterPro" id="IPR009078">
    <property type="entry name" value="Ferritin-like_SF"/>
</dbReference>
<keyword evidence="3" id="KW-1185">Reference proteome</keyword>
<proteinExistence type="predicted"/>
<dbReference type="RefSeq" id="WP_008403521.1">
    <property type="nucleotide sequence ID" value="NC_018065.1"/>
</dbReference>
<evidence type="ECO:0000313" key="2">
    <source>
        <dbReference type="EMBL" id="BAK17613.1"/>
    </source>
</evidence>
<dbReference type="EMBL" id="AP012157">
    <property type="protein sequence ID" value="BAK17613.1"/>
    <property type="molecule type" value="Genomic_DNA"/>
</dbReference>
<dbReference type="KEGG" id="siv:SSIL_3190"/>
<dbReference type="STRING" id="1002809.SSIL_3190"/>
<dbReference type="HOGENOM" id="CLU_117545_1_0_9"/>
<organism evidence="2 3">
    <name type="scientific">Solibacillus silvestris (strain StLB046)</name>
    <name type="common">Bacillus silvestris</name>
    <dbReference type="NCBI Taxonomy" id="1002809"/>
    <lineage>
        <taxon>Bacteria</taxon>
        <taxon>Bacillati</taxon>
        <taxon>Bacillota</taxon>
        <taxon>Bacilli</taxon>
        <taxon>Bacillales</taxon>
        <taxon>Caryophanaceae</taxon>
        <taxon>Solibacillus</taxon>
    </lineage>
</organism>
<evidence type="ECO:0000313" key="3">
    <source>
        <dbReference type="Proteomes" id="UP000006691"/>
    </source>
</evidence>
<dbReference type="Pfam" id="PF02915">
    <property type="entry name" value="Rubrerythrin"/>
    <property type="match status" value="1"/>
</dbReference>
<reference evidence="3" key="1">
    <citation type="submission" date="2011-04" db="EMBL/GenBank/DDBJ databases">
        <title>Genome sequence of Solibacillus silvestris StLB046.</title>
        <authorList>
            <person name="Morohoshi T."/>
            <person name="Someya N."/>
            <person name="Ikeda T."/>
        </authorList>
    </citation>
    <scope>NUCLEOTIDE SEQUENCE [LARGE SCALE GENOMIC DNA]</scope>
    <source>
        <strain evidence="3">StLB046</strain>
    </source>
</reference>
<dbReference type="AlphaFoldDB" id="F2F848"/>
<dbReference type="CDD" id="cd00657">
    <property type="entry name" value="Ferritin_like"/>
    <property type="match status" value="1"/>
</dbReference>
<dbReference type="GO" id="GO:0046872">
    <property type="term" value="F:metal ion binding"/>
    <property type="evidence" value="ECO:0007669"/>
    <property type="project" value="InterPro"/>
</dbReference>
<feature type="domain" description="Rubrerythrin diiron-binding" evidence="1">
    <location>
        <begin position="16"/>
        <end position="133"/>
    </location>
</feature>
<dbReference type="PATRIC" id="fig|1002809.3.peg.3220"/>
<dbReference type="GO" id="GO:0016491">
    <property type="term" value="F:oxidoreductase activity"/>
    <property type="evidence" value="ECO:0007669"/>
    <property type="project" value="InterPro"/>
</dbReference>
<name>F2F848_SOLSS</name>
<evidence type="ECO:0000259" key="1">
    <source>
        <dbReference type="Pfam" id="PF02915"/>
    </source>
</evidence>
<gene>
    <name evidence="2" type="ordered locus">SSIL_3190</name>
</gene>
<protein>
    <submittedName>
        <fullName evidence="2">Uncharacterized conserved protein</fullName>
    </submittedName>
</protein>
<dbReference type="InterPro" id="IPR012347">
    <property type="entry name" value="Ferritin-like"/>
</dbReference>
<dbReference type="Proteomes" id="UP000006691">
    <property type="component" value="Chromosome"/>
</dbReference>
<reference evidence="2 3" key="2">
    <citation type="journal article" date="2012" name="J. Biosci. Bioeng.">
        <title>Complete genome sequence and characterization of the N-acylhomoserine lactone-degrading gene of the potato leaf-associated Solibacillus silvestris.</title>
        <authorList>
            <person name="Morohoshi T."/>
            <person name="Tominaga Y."/>
            <person name="Someya N."/>
            <person name="Ikeda T."/>
        </authorList>
    </citation>
    <scope>NUCLEOTIDE SEQUENCE [LARGE SCALE GENOMIC DNA]</scope>
    <source>
        <strain evidence="2 3">StLB046</strain>
    </source>
</reference>
<accession>F2F848</accession>
<dbReference type="InterPro" id="IPR003251">
    <property type="entry name" value="Rr_diiron-bd_dom"/>
</dbReference>
<dbReference type="Gene3D" id="1.20.1260.10">
    <property type="match status" value="1"/>
</dbReference>